<evidence type="ECO:0000313" key="2">
    <source>
        <dbReference type="Proteomes" id="UP000823749"/>
    </source>
</evidence>
<dbReference type="EMBL" id="JACTNZ010000010">
    <property type="protein sequence ID" value="KAG5528460.1"/>
    <property type="molecule type" value="Genomic_DNA"/>
</dbReference>
<dbReference type="AlphaFoldDB" id="A0AAV6IKP6"/>
<sequence length="191" mass="22065">MQKNNEGESITVEERTLICSKAETKILLRKYEEIIEVLNDNVRNNNEPRMAASSPDELHALIELLYCGSLFQVLDDKEVVESDKLIAKERGKVNRDKHDLARIVEVVQDVVPHVASDFWLLFNSCYASLVKKSEEEIRELIHMLVTSDPFRTREAFHRGDESKKDMEAPMKKQLKCYTLTFAFLQGHVNDI</sequence>
<reference evidence="1" key="1">
    <citation type="submission" date="2020-08" db="EMBL/GenBank/DDBJ databases">
        <title>Plant Genome Project.</title>
        <authorList>
            <person name="Zhang R.-G."/>
        </authorList>
    </citation>
    <scope>NUCLEOTIDE SEQUENCE</scope>
    <source>
        <strain evidence="1">WSP0</strain>
        <tissue evidence="1">Leaf</tissue>
    </source>
</reference>
<dbReference type="Proteomes" id="UP000823749">
    <property type="component" value="Chromosome 10"/>
</dbReference>
<keyword evidence="2" id="KW-1185">Reference proteome</keyword>
<name>A0AAV6IKP6_9ERIC</name>
<comment type="caution">
    <text evidence="1">The sequence shown here is derived from an EMBL/GenBank/DDBJ whole genome shotgun (WGS) entry which is preliminary data.</text>
</comment>
<accession>A0AAV6IKP6</accession>
<proteinExistence type="predicted"/>
<protein>
    <submittedName>
        <fullName evidence="1">Uncharacterized protein</fullName>
    </submittedName>
</protein>
<organism evidence="1 2">
    <name type="scientific">Rhododendron griersonianum</name>
    <dbReference type="NCBI Taxonomy" id="479676"/>
    <lineage>
        <taxon>Eukaryota</taxon>
        <taxon>Viridiplantae</taxon>
        <taxon>Streptophyta</taxon>
        <taxon>Embryophyta</taxon>
        <taxon>Tracheophyta</taxon>
        <taxon>Spermatophyta</taxon>
        <taxon>Magnoliopsida</taxon>
        <taxon>eudicotyledons</taxon>
        <taxon>Gunneridae</taxon>
        <taxon>Pentapetalae</taxon>
        <taxon>asterids</taxon>
        <taxon>Ericales</taxon>
        <taxon>Ericaceae</taxon>
        <taxon>Ericoideae</taxon>
        <taxon>Rhodoreae</taxon>
        <taxon>Rhododendron</taxon>
    </lineage>
</organism>
<gene>
    <name evidence="1" type="ORF">RHGRI_029220</name>
</gene>
<evidence type="ECO:0000313" key="1">
    <source>
        <dbReference type="EMBL" id="KAG5528460.1"/>
    </source>
</evidence>